<keyword evidence="1" id="KW-1133">Transmembrane helix</keyword>
<feature type="transmembrane region" description="Helical" evidence="1">
    <location>
        <begin position="21"/>
        <end position="41"/>
    </location>
</feature>
<name>A0ABN5M633_9FLAO</name>
<organism evidence="2 3">
    <name type="scientific">Blattabacterium punctulatus</name>
    <dbReference type="NCBI Taxonomy" id="164514"/>
    <lineage>
        <taxon>Bacteria</taxon>
        <taxon>Pseudomonadati</taxon>
        <taxon>Bacteroidota</taxon>
        <taxon>Flavobacteriia</taxon>
        <taxon>Flavobacteriales</taxon>
        <taxon>Blattabacteriaceae</taxon>
        <taxon>Blattabacterium</taxon>
    </lineage>
</organism>
<evidence type="ECO:0000313" key="3">
    <source>
        <dbReference type="Proteomes" id="UP000247917"/>
    </source>
</evidence>
<gene>
    <name evidence="2" type="ORF">DM808_01580</name>
</gene>
<sequence length="123" mass="14902">MNHTVHREQLIQIGIKFGTPLYIYTYTTVFYGVYFGFNHFIRAMFSEAYHYYIENIFNPYYGLFRFYPVVGYICESYTFGLNNKNISEIMEGYIFCVLKMWGLTVIFLLCIMSSNYNYRYRPY</sequence>
<protein>
    <submittedName>
        <fullName evidence="2">Uncharacterized protein</fullName>
    </submittedName>
</protein>
<keyword evidence="3" id="KW-1185">Reference proteome</keyword>
<evidence type="ECO:0000256" key="1">
    <source>
        <dbReference type="SAM" id="Phobius"/>
    </source>
</evidence>
<evidence type="ECO:0000313" key="2">
    <source>
        <dbReference type="EMBL" id="AWU39853.1"/>
    </source>
</evidence>
<accession>A0ABN5M633</accession>
<keyword evidence="1" id="KW-0812">Transmembrane</keyword>
<keyword evidence="1" id="KW-0472">Membrane</keyword>
<reference evidence="2 3" key="1">
    <citation type="journal article" date="2018" name="Genome Biol. Evol.">
        <title>Parallel and Gradual Genome Erosion in the Blattabacterium Endosymbionts of Mastotermes darwiniensis and Cryptocercus Wood Roaches.</title>
        <authorList>
            <person name="Kinjo Y."/>
            <person name="Bourguignon T."/>
            <person name="Tong K.J."/>
            <person name="Kuwahara H."/>
            <person name="Lim S.J."/>
            <person name="Yoon K.B."/>
            <person name="Shigenobu S."/>
            <person name="Park Y.C."/>
            <person name="Nalepa C.A."/>
            <person name="Hongoh Y."/>
            <person name="Ohkuma M."/>
            <person name="Lo N."/>
            <person name="Tokuda G."/>
        </authorList>
    </citation>
    <scope>NUCLEOTIDE SEQUENCE [LARGE SCALE GENOMIC DNA]</scope>
    <source>
        <strain evidence="2 3">CPUsv</strain>
    </source>
</reference>
<feature type="transmembrane region" description="Helical" evidence="1">
    <location>
        <begin position="92"/>
        <end position="114"/>
    </location>
</feature>
<dbReference type="EMBL" id="CP029812">
    <property type="protein sequence ID" value="AWU39853.1"/>
    <property type="molecule type" value="Genomic_DNA"/>
</dbReference>
<dbReference type="Proteomes" id="UP000247917">
    <property type="component" value="Chromosome"/>
</dbReference>
<proteinExistence type="predicted"/>